<proteinExistence type="predicted"/>
<dbReference type="RefSeq" id="WP_118253119.1">
    <property type="nucleotide sequence ID" value="NZ_JAQEAK010000021.1"/>
</dbReference>
<organism evidence="1 2">
    <name type="scientific">Segatella copri</name>
    <dbReference type="NCBI Taxonomy" id="165179"/>
    <lineage>
        <taxon>Bacteria</taxon>
        <taxon>Pseudomonadati</taxon>
        <taxon>Bacteroidota</taxon>
        <taxon>Bacteroidia</taxon>
        <taxon>Bacteroidales</taxon>
        <taxon>Prevotellaceae</taxon>
        <taxon>Segatella</taxon>
    </lineage>
</organism>
<evidence type="ECO:0000313" key="2">
    <source>
        <dbReference type="Proteomes" id="UP000284548"/>
    </source>
</evidence>
<comment type="caution">
    <text evidence="1">The sequence shown here is derived from an EMBL/GenBank/DDBJ whole genome shotgun (WGS) entry which is preliminary data.</text>
</comment>
<dbReference type="EMBL" id="QRKB01000001">
    <property type="protein sequence ID" value="RHH85276.1"/>
    <property type="molecule type" value="Genomic_DNA"/>
</dbReference>
<reference evidence="1 2" key="1">
    <citation type="submission" date="2018-08" db="EMBL/GenBank/DDBJ databases">
        <title>A genome reference for cultivated species of the human gut microbiota.</title>
        <authorList>
            <person name="Zou Y."/>
            <person name="Xue W."/>
            <person name="Luo G."/>
        </authorList>
    </citation>
    <scope>NUCLEOTIDE SEQUENCE [LARGE SCALE GENOMIC DNA]</scope>
    <source>
        <strain evidence="1 2">AM16-54</strain>
    </source>
</reference>
<dbReference type="AlphaFoldDB" id="A0A3R6EH53"/>
<gene>
    <name evidence="1" type="ORF">DW192_00685</name>
</gene>
<dbReference type="Proteomes" id="UP000284548">
    <property type="component" value="Unassembled WGS sequence"/>
</dbReference>
<accession>A0A3R6EH53</accession>
<name>A0A3R6EH53_9BACT</name>
<sequence length="84" mass="9689">MAKKINHVKPSFIEGGEVWHDIDKFPMLDHTILVELQVKGSDGLIYRTQDVCVERADRFVPTMSFVPKRWAYAIDLAQCRQLEG</sequence>
<protein>
    <submittedName>
        <fullName evidence="1">Uncharacterized protein</fullName>
    </submittedName>
</protein>
<evidence type="ECO:0000313" key="1">
    <source>
        <dbReference type="EMBL" id="RHH85276.1"/>
    </source>
</evidence>